<comment type="caution">
    <text evidence="2">The sequence shown here is derived from an EMBL/GenBank/DDBJ whole genome shotgun (WGS) entry which is preliminary data.</text>
</comment>
<feature type="region of interest" description="Disordered" evidence="1">
    <location>
        <begin position="1"/>
        <end position="71"/>
    </location>
</feature>
<evidence type="ECO:0000256" key="1">
    <source>
        <dbReference type="SAM" id="MobiDB-lite"/>
    </source>
</evidence>
<gene>
    <name evidence="2" type="ORF">C9374_005373</name>
</gene>
<protein>
    <submittedName>
        <fullName evidence="2">Uncharacterized protein</fullName>
    </submittedName>
</protein>
<dbReference type="RefSeq" id="XP_044547850.1">
    <property type="nucleotide sequence ID" value="XM_044695116.1"/>
</dbReference>
<evidence type="ECO:0000313" key="3">
    <source>
        <dbReference type="Proteomes" id="UP000816034"/>
    </source>
</evidence>
<organism evidence="2 3">
    <name type="scientific">Naegleria lovaniensis</name>
    <name type="common">Amoeba</name>
    <dbReference type="NCBI Taxonomy" id="51637"/>
    <lineage>
        <taxon>Eukaryota</taxon>
        <taxon>Discoba</taxon>
        <taxon>Heterolobosea</taxon>
        <taxon>Tetramitia</taxon>
        <taxon>Eutetramitia</taxon>
        <taxon>Vahlkampfiidae</taxon>
        <taxon>Naegleria</taxon>
    </lineage>
</organism>
<proteinExistence type="predicted"/>
<sequence>MKSKQSRCQSSTRSSSTTHSKPSRTTPSQQFRQLSATQSRSFSLKNSPPRPTQQSTHKIPNSVLSRAHENTSFKSVRRDLLGHAHSSSNIMYSSNNKAHSEMERNLSSNNYHSSSVRQKGGSIANSMKKLHSIQNSSATTHVMREMRHSGEGYNAVVASFDKRTFQNPSEKKQINIARRNLK</sequence>
<evidence type="ECO:0000313" key="2">
    <source>
        <dbReference type="EMBL" id="KAG2382171.1"/>
    </source>
</evidence>
<dbReference type="EMBL" id="PYSW02000024">
    <property type="protein sequence ID" value="KAG2382171.1"/>
    <property type="molecule type" value="Genomic_DNA"/>
</dbReference>
<dbReference type="Proteomes" id="UP000816034">
    <property type="component" value="Unassembled WGS sequence"/>
</dbReference>
<name>A0AA88GJJ8_NAELO</name>
<feature type="compositionally biased region" description="Polar residues" evidence="1">
    <location>
        <begin position="29"/>
        <end position="65"/>
    </location>
</feature>
<dbReference type="AlphaFoldDB" id="A0AA88GJJ8"/>
<feature type="compositionally biased region" description="Low complexity" evidence="1">
    <location>
        <begin position="1"/>
        <end position="28"/>
    </location>
</feature>
<keyword evidence="3" id="KW-1185">Reference proteome</keyword>
<reference evidence="2 3" key="1">
    <citation type="journal article" date="2018" name="BMC Genomics">
        <title>The genome of Naegleria lovaniensis, the basis for a comparative approach to unravel pathogenicity factors of the human pathogenic amoeba N. fowleri.</title>
        <authorList>
            <person name="Liechti N."/>
            <person name="Schurch N."/>
            <person name="Bruggmann R."/>
            <person name="Wittwer M."/>
        </authorList>
    </citation>
    <scope>NUCLEOTIDE SEQUENCE [LARGE SCALE GENOMIC DNA]</scope>
    <source>
        <strain evidence="2 3">ATCC 30569</strain>
    </source>
</reference>
<accession>A0AA88GJJ8</accession>
<dbReference type="GeneID" id="68097828"/>